<reference evidence="1" key="1">
    <citation type="journal article" date="2020" name="Stud. Mycol.">
        <title>101 Dothideomycetes genomes: a test case for predicting lifestyles and emergence of pathogens.</title>
        <authorList>
            <person name="Haridas S."/>
            <person name="Albert R."/>
            <person name="Binder M."/>
            <person name="Bloem J."/>
            <person name="Labutti K."/>
            <person name="Salamov A."/>
            <person name="Andreopoulos B."/>
            <person name="Baker S."/>
            <person name="Barry K."/>
            <person name="Bills G."/>
            <person name="Bluhm B."/>
            <person name="Cannon C."/>
            <person name="Castanera R."/>
            <person name="Culley D."/>
            <person name="Daum C."/>
            <person name="Ezra D."/>
            <person name="Gonzalez J."/>
            <person name="Henrissat B."/>
            <person name="Kuo A."/>
            <person name="Liang C."/>
            <person name="Lipzen A."/>
            <person name="Lutzoni F."/>
            <person name="Magnuson J."/>
            <person name="Mondo S."/>
            <person name="Nolan M."/>
            <person name="Ohm R."/>
            <person name="Pangilinan J."/>
            <person name="Park H.-J."/>
            <person name="Ramirez L."/>
            <person name="Alfaro M."/>
            <person name="Sun H."/>
            <person name="Tritt A."/>
            <person name="Yoshinaga Y."/>
            <person name="Zwiers L.-H."/>
            <person name="Turgeon B."/>
            <person name="Goodwin S."/>
            <person name="Spatafora J."/>
            <person name="Crous P."/>
            <person name="Grigoriev I."/>
        </authorList>
    </citation>
    <scope>NUCLEOTIDE SEQUENCE</scope>
    <source>
        <strain evidence="1">CBS 130266</strain>
    </source>
</reference>
<accession>A0A9P4NFI9</accession>
<dbReference type="Proteomes" id="UP000800235">
    <property type="component" value="Unassembled WGS sequence"/>
</dbReference>
<proteinExistence type="predicted"/>
<dbReference type="EMBL" id="MU007119">
    <property type="protein sequence ID" value="KAF2419575.1"/>
    <property type="molecule type" value="Genomic_DNA"/>
</dbReference>
<evidence type="ECO:0000313" key="2">
    <source>
        <dbReference type="Proteomes" id="UP000800235"/>
    </source>
</evidence>
<dbReference type="AlphaFoldDB" id="A0A9P4NFI9"/>
<dbReference type="OrthoDB" id="3660917at2759"/>
<name>A0A9P4NFI9_9PEZI</name>
<protein>
    <submittedName>
        <fullName evidence="1">Uncharacterized protein</fullName>
    </submittedName>
</protein>
<sequence>MAEQEAPACTPLPEPLKSLWQSLDGDASRSWTCLCYDGVLRSLSSDGAVMDAIGLSEKQIAHLHTVFPLPEGFNKFNGVDGTTVPTERWMNPAKDLLPAPMSEEGRMKLSQWQQENPDVVTAQREKLKHARAAARRNIREDPGLYGRVAYEKEMRRAELPFDKAAN</sequence>
<organism evidence="1 2">
    <name type="scientific">Tothia fuscella</name>
    <dbReference type="NCBI Taxonomy" id="1048955"/>
    <lineage>
        <taxon>Eukaryota</taxon>
        <taxon>Fungi</taxon>
        <taxon>Dikarya</taxon>
        <taxon>Ascomycota</taxon>
        <taxon>Pezizomycotina</taxon>
        <taxon>Dothideomycetes</taxon>
        <taxon>Pleosporomycetidae</taxon>
        <taxon>Venturiales</taxon>
        <taxon>Cylindrosympodiaceae</taxon>
        <taxon>Tothia</taxon>
    </lineage>
</organism>
<gene>
    <name evidence="1" type="ORF">EJ08DRAFT_738866</name>
</gene>
<comment type="caution">
    <text evidence="1">The sequence shown here is derived from an EMBL/GenBank/DDBJ whole genome shotgun (WGS) entry which is preliminary data.</text>
</comment>
<evidence type="ECO:0000313" key="1">
    <source>
        <dbReference type="EMBL" id="KAF2419575.1"/>
    </source>
</evidence>
<keyword evidence="2" id="KW-1185">Reference proteome</keyword>